<name>A0ABW3TL50_9MICO</name>
<keyword evidence="5" id="KW-1185">Reference proteome</keyword>
<dbReference type="PANTHER" id="PTHR42749:SF1">
    <property type="entry name" value="CELL SHAPE-DETERMINING PROTEIN MREB"/>
    <property type="match status" value="1"/>
</dbReference>
<keyword evidence="3" id="KW-0143">Chaperone</keyword>
<evidence type="ECO:0000256" key="3">
    <source>
        <dbReference type="ARBA" id="ARBA00023186"/>
    </source>
</evidence>
<keyword evidence="2" id="KW-0067">ATP-binding</keyword>
<dbReference type="RefSeq" id="WP_343958227.1">
    <property type="nucleotide sequence ID" value="NZ_BAAAKZ010000002.1"/>
</dbReference>
<dbReference type="Gene3D" id="3.30.420.40">
    <property type="match status" value="2"/>
</dbReference>
<evidence type="ECO:0000313" key="5">
    <source>
        <dbReference type="Proteomes" id="UP001597181"/>
    </source>
</evidence>
<gene>
    <name evidence="4" type="ORF">ACFQ3U_06000</name>
</gene>
<accession>A0ABW3TL50</accession>
<proteinExistence type="predicted"/>
<evidence type="ECO:0000313" key="4">
    <source>
        <dbReference type="EMBL" id="MFD1201441.1"/>
    </source>
</evidence>
<protein>
    <submittedName>
        <fullName evidence="4">Hsp70 family protein</fullName>
    </submittedName>
</protein>
<reference evidence="5" key="1">
    <citation type="journal article" date="2019" name="Int. J. Syst. Evol. Microbiol.">
        <title>The Global Catalogue of Microorganisms (GCM) 10K type strain sequencing project: providing services to taxonomists for standard genome sequencing and annotation.</title>
        <authorList>
            <consortium name="The Broad Institute Genomics Platform"/>
            <consortium name="The Broad Institute Genome Sequencing Center for Infectious Disease"/>
            <person name="Wu L."/>
            <person name="Ma J."/>
        </authorList>
    </citation>
    <scope>NUCLEOTIDE SEQUENCE [LARGE SCALE GENOMIC DNA]</scope>
    <source>
        <strain evidence="5">CCUG 50213</strain>
    </source>
</reference>
<dbReference type="EMBL" id="JBHTLY010000002">
    <property type="protein sequence ID" value="MFD1201441.1"/>
    <property type="molecule type" value="Genomic_DNA"/>
</dbReference>
<evidence type="ECO:0000256" key="1">
    <source>
        <dbReference type="ARBA" id="ARBA00022741"/>
    </source>
</evidence>
<dbReference type="Proteomes" id="UP001597181">
    <property type="component" value="Unassembled WGS sequence"/>
</dbReference>
<comment type="caution">
    <text evidence="4">The sequence shown here is derived from an EMBL/GenBank/DDBJ whole genome shotgun (WGS) entry which is preliminary data.</text>
</comment>
<dbReference type="InterPro" id="IPR043129">
    <property type="entry name" value="ATPase_NBD"/>
</dbReference>
<evidence type="ECO:0000256" key="2">
    <source>
        <dbReference type="ARBA" id="ARBA00022840"/>
    </source>
</evidence>
<organism evidence="4 5">
    <name type="scientific">Leucobacter albus</name>
    <dbReference type="NCBI Taxonomy" id="272210"/>
    <lineage>
        <taxon>Bacteria</taxon>
        <taxon>Bacillati</taxon>
        <taxon>Actinomycetota</taxon>
        <taxon>Actinomycetes</taxon>
        <taxon>Micrococcales</taxon>
        <taxon>Microbacteriaceae</taxon>
        <taxon>Leucobacter</taxon>
    </lineage>
</organism>
<dbReference type="PANTHER" id="PTHR42749">
    <property type="entry name" value="CELL SHAPE-DETERMINING PROTEIN MREB"/>
    <property type="match status" value="1"/>
</dbReference>
<dbReference type="SUPFAM" id="SSF53067">
    <property type="entry name" value="Actin-like ATPase domain"/>
    <property type="match status" value="1"/>
</dbReference>
<dbReference type="InterPro" id="IPR013126">
    <property type="entry name" value="Hsp_70_fam"/>
</dbReference>
<keyword evidence="1" id="KW-0547">Nucleotide-binding</keyword>
<sequence>MVGIAAGTSRITLSSGERLPFEPRDKPVSQHSDLLVRIGDALPLVLVGVGADGEPTTVIEDAAELYAARLAATLRAGSLAGQQLSLTTELGLAGELMLAVPGWWSPQVLSRINAAFSTHGMNVSLVNAAEAAVAGYRLNGASLPQQVVVIDARRSFTSVVVVQECQARPHALLSPTFIHREGGDALDAAVLRHLVVGLKNVGDEIDTRNAATISAAQVALAECRQLREALSQRSTASLQLDLPGSAHPVLVARSELDELATPWTDTIVSMVRTAIEQSPKEVQAALITGGLAAMPLLTQRLSADLELDVHVPENLGMVIAEGANALNQGVNESKRAWSAWRRFLRPRSSGRQALRVPHTPPHPASRAW</sequence>
<dbReference type="Pfam" id="PF00012">
    <property type="entry name" value="HSP70"/>
    <property type="match status" value="1"/>
</dbReference>
<dbReference type="Gene3D" id="3.90.640.10">
    <property type="entry name" value="Actin, Chain A, domain 4"/>
    <property type="match status" value="1"/>
</dbReference>